<evidence type="ECO:0000259" key="1">
    <source>
        <dbReference type="Pfam" id="PF00561"/>
    </source>
</evidence>
<sequence length="273" mass="29140">MRITELDLPFAVTESEATEGDPIIVLPGGPCRGPEYLGDLAGLGRARRMVVLHPRGAPLSGGRSRGWWTDADDVIALVDALDVPRADILAHSAGTRLALATATRQPDRVRSLALVTPPASWLTGSPYDGDAIRLDSAIPAVRDALRSLEHDEPETEGEFRAAFLRQAPATYAHWTDVEEAHSRVGAVSLAAARAWFDGVPADAVERILAAPLPRTLVVGGDGDALTGVQPVADYADALSAKLAMIDDCGHYPWVEQPDGFRRIVDAWLTETGS</sequence>
<dbReference type="SUPFAM" id="SSF53474">
    <property type="entry name" value="alpha/beta-Hydrolases"/>
    <property type="match status" value="1"/>
</dbReference>
<dbReference type="Gene3D" id="3.40.50.1820">
    <property type="entry name" value="alpha/beta hydrolase"/>
    <property type="match status" value="1"/>
</dbReference>
<dbReference type="GO" id="GO:0016787">
    <property type="term" value="F:hydrolase activity"/>
    <property type="evidence" value="ECO:0007669"/>
    <property type="project" value="UniProtKB-KW"/>
</dbReference>
<organism evidence="2 3">
    <name type="scientific">Microbacterium gilvum</name>
    <dbReference type="NCBI Taxonomy" id="1336204"/>
    <lineage>
        <taxon>Bacteria</taxon>
        <taxon>Bacillati</taxon>
        <taxon>Actinomycetota</taxon>
        <taxon>Actinomycetes</taxon>
        <taxon>Micrococcales</taxon>
        <taxon>Microbacteriaceae</taxon>
        <taxon>Microbacterium</taxon>
    </lineage>
</organism>
<dbReference type="PANTHER" id="PTHR43433:SF5">
    <property type="entry name" value="AB HYDROLASE-1 DOMAIN-CONTAINING PROTEIN"/>
    <property type="match status" value="1"/>
</dbReference>
<dbReference type="InterPro" id="IPR050471">
    <property type="entry name" value="AB_hydrolase"/>
</dbReference>
<dbReference type="InterPro" id="IPR029058">
    <property type="entry name" value="AB_hydrolase_fold"/>
</dbReference>
<keyword evidence="3" id="KW-1185">Reference proteome</keyword>
<accession>A0ABP8ZTA0</accession>
<comment type="caution">
    <text evidence="2">The sequence shown here is derived from an EMBL/GenBank/DDBJ whole genome shotgun (WGS) entry which is preliminary data.</text>
</comment>
<evidence type="ECO:0000313" key="2">
    <source>
        <dbReference type="EMBL" id="GAA4765005.1"/>
    </source>
</evidence>
<dbReference type="RefSeq" id="WP_345435564.1">
    <property type="nucleotide sequence ID" value="NZ_BAABKO010000001.1"/>
</dbReference>
<dbReference type="Proteomes" id="UP001501645">
    <property type="component" value="Unassembled WGS sequence"/>
</dbReference>
<dbReference type="PANTHER" id="PTHR43433">
    <property type="entry name" value="HYDROLASE, ALPHA/BETA FOLD FAMILY PROTEIN"/>
    <property type="match status" value="1"/>
</dbReference>
<evidence type="ECO:0000313" key="3">
    <source>
        <dbReference type="Proteomes" id="UP001501645"/>
    </source>
</evidence>
<name>A0ABP8ZTA0_9MICO</name>
<dbReference type="Pfam" id="PF00561">
    <property type="entry name" value="Abhydrolase_1"/>
    <property type="match status" value="1"/>
</dbReference>
<reference evidence="3" key="1">
    <citation type="journal article" date="2019" name="Int. J. Syst. Evol. Microbiol.">
        <title>The Global Catalogue of Microorganisms (GCM) 10K type strain sequencing project: providing services to taxonomists for standard genome sequencing and annotation.</title>
        <authorList>
            <consortium name="The Broad Institute Genomics Platform"/>
            <consortium name="The Broad Institute Genome Sequencing Center for Infectious Disease"/>
            <person name="Wu L."/>
            <person name="Ma J."/>
        </authorList>
    </citation>
    <scope>NUCLEOTIDE SEQUENCE [LARGE SCALE GENOMIC DNA]</scope>
    <source>
        <strain evidence="3">JCM 18537</strain>
    </source>
</reference>
<feature type="domain" description="AB hydrolase-1" evidence="1">
    <location>
        <begin position="22"/>
        <end position="252"/>
    </location>
</feature>
<proteinExistence type="predicted"/>
<dbReference type="InterPro" id="IPR000073">
    <property type="entry name" value="AB_hydrolase_1"/>
</dbReference>
<protein>
    <submittedName>
        <fullName evidence="2">Alpha/beta hydrolase</fullName>
    </submittedName>
</protein>
<dbReference type="EMBL" id="BAABKO010000001">
    <property type="protein sequence ID" value="GAA4765005.1"/>
    <property type="molecule type" value="Genomic_DNA"/>
</dbReference>
<gene>
    <name evidence="2" type="ORF">GCM10023351_04820</name>
</gene>
<keyword evidence="2" id="KW-0378">Hydrolase</keyword>